<keyword evidence="4" id="KW-1185">Reference proteome</keyword>
<dbReference type="AlphaFoldDB" id="A0A423PE46"/>
<evidence type="ECO:0000256" key="1">
    <source>
        <dbReference type="SAM" id="MobiDB-lite"/>
    </source>
</evidence>
<accession>A0A423PE46</accession>
<sequence length="220" mass="22842">MTQRLLIPLVAALATVASPGALAQSDETFDSSSVASPASVGANGVVDDTPEAGQTEAPRAQTTVDPERKADLDAAMADEQATMDDDTTSAASSGEKALPEADGSDYGANDFRAPDDSEIAAAQDKTRRDKAAESDTQTPDDDTVGEQNVPAGKDVGDNLEESAENNAYRPLAEDSDANDQTDDPADDPSDDSAERESDRKARAAEMTAPPSPDEIDTGDH</sequence>
<dbReference type="InParanoid" id="A0A423PE46"/>
<feature type="compositionally biased region" description="Basic and acidic residues" evidence="1">
    <location>
        <begin position="192"/>
        <end position="203"/>
    </location>
</feature>
<feature type="signal peptide" evidence="2">
    <location>
        <begin position="1"/>
        <end position="23"/>
    </location>
</feature>
<dbReference type="EMBL" id="AYKG01000069">
    <property type="protein sequence ID" value="ROO23858.1"/>
    <property type="molecule type" value="Genomic_DNA"/>
</dbReference>
<comment type="caution">
    <text evidence="3">The sequence shown here is derived from an EMBL/GenBank/DDBJ whole genome shotgun (WGS) entry which is preliminary data.</text>
</comment>
<keyword evidence="2" id="KW-0732">Signal</keyword>
<protein>
    <submittedName>
        <fullName evidence="3">Uncharacterized protein</fullName>
    </submittedName>
</protein>
<evidence type="ECO:0000313" key="3">
    <source>
        <dbReference type="EMBL" id="ROO23858.1"/>
    </source>
</evidence>
<feature type="chain" id="PRO_5019087328" evidence="2">
    <location>
        <begin position="24"/>
        <end position="220"/>
    </location>
</feature>
<feature type="compositionally biased region" description="Acidic residues" evidence="1">
    <location>
        <begin position="173"/>
        <end position="191"/>
    </location>
</feature>
<evidence type="ECO:0000256" key="2">
    <source>
        <dbReference type="SAM" id="SignalP"/>
    </source>
</evidence>
<organism evidence="3 4">
    <name type="scientific">Salinisphaera japonica YTM-1</name>
    <dbReference type="NCBI Taxonomy" id="1209778"/>
    <lineage>
        <taxon>Bacteria</taxon>
        <taxon>Pseudomonadati</taxon>
        <taxon>Pseudomonadota</taxon>
        <taxon>Gammaproteobacteria</taxon>
        <taxon>Salinisphaerales</taxon>
        <taxon>Salinisphaeraceae</taxon>
        <taxon>Salinisphaera</taxon>
    </lineage>
</organism>
<evidence type="ECO:0000313" key="4">
    <source>
        <dbReference type="Proteomes" id="UP000285310"/>
    </source>
</evidence>
<proteinExistence type="predicted"/>
<feature type="compositionally biased region" description="Low complexity" evidence="1">
    <location>
        <begin position="31"/>
        <end position="46"/>
    </location>
</feature>
<dbReference type="Proteomes" id="UP000285310">
    <property type="component" value="Unassembled WGS sequence"/>
</dbReference>
<gene>
    <name evidence="3" type="ORF">SAJA_15070</name>
</gene>
<name>A0A423PE46_9GAMM</name>
<feature type="compositionally biased region" description="Basic and acidic residues" evidence="1">
    <location>
        <begin position="124"/>
        <end position="133"/>
    </location>
</feature>
<dbReference type="RefSeq" id="WP_123659446.1">
    <property type="nucleotide sequence ID" value="NZ_AYKG01000069.1"/>
</dbReference>
<reference evidence="3 4" key="1">
    <citation type="submission" date="2013-10" db="EMBL/GenBank/DDBJ databases">
        <title>Salinisphaera japonica YTM-1 Genome Sequencing.</title>
        <authorList>
            <person name="Lai Q."/>
            <person name="Li C."/>
            <person name="Shao Z."/>
        </authorList>
    </citation>
    <scope>NUCLEOTIDE SEQUENCE [LARGE SCALE GENOMIC DNA]</scope>
    <source>
        <strain evidence="3 4">YTM-1</strain>
    </source>
</reference>
<feature type="region of interest" description="Disordered" evidence="1">
    <location>
        <begin position="23"/>
        <end position="220"/>
    </location>
</feature>